<evidence type="ECO:0000256" key="1">
    <source>
        <dbReference type="SAM" id="MobiDB-lite"/>
    </source>
</evidence>
<feature type="compositionally biased region" description="Polar residues" evidence="1">
    <location>
        <begin position="111"/>
        <end position="123"/>
    </location>
</feature>
<reference evidence="2" key="1">
    <citation type="journal article" date="2020" name="Stud. Mycol.">
        <title>101 Dothideomycetes genomes: a test case for predicting lifestyles and emergence of pathogens.</title>
        <authorList>
            <person name="Haridas S."/>
            <person name="Albert R."/>
            <person name="Binder M."/>
            <person name="Bloem J."/>
            <person name="Labutti K."/>
            <person name="Salamov A."/>
            <person name="Andreopoulos B."/>
            <person name="Baker S."/>
            <person name="Barry K."/>
            <person name="Bills G."/>
            <person name="Bluhm B."/>
            <person name="Cannon C."/>
            <person name="Castanera R."/>
            <person name="Culley D."/>
            <person name="Daum C."/>
            <person name="Ezra D."/>
            <person name="Gonzalez J."/>
            <person name="Henrissat B."/>
            <person name="Kuo A."/>
            <person name="Liang C."/>
            <person name="Lipzen A."/>
            <person name="Lutzoni F."/>
            <person name="Magnuson J."/>
            <person name="Mondo S."/>
            <person name="Nolan M."/>
            <person name="Ohm R."/>
            <person name="Pangilinan J."/>
            <person name="Park H.-J."/>
            <person name="Ramirez L."/>
            <person name="Alfaro M."/>
            <person name="Sun H."/>
            <person name="Tritt A."/>
            <person name="Yoshinaga Y."/>
            <person name="Zwiers L.-H."/>
            <person name="Turgeon B."/>
            <person name="Goodwin S."/>
            <person name="Spatafora J."/>
            <person name="Crous P."/>
            <person name="Grigoriev I."/>
        </authorList>
    </citation>
    <scope>NUCLEOTIDE SEQUENCE</scope>
    <source>
        <strain evidence="2">Tuck. ex Michener</strain>
    </source>
</reference>
<dbReference type="AlphaFoldDB" id="A0A6A6H1G9"/>
<proteinExistence type="predicted"/>
<dbReference type="Proteomes" id="UP000800092">
    <property type="component" value="Unassembled WGS sequence"/>
</dbReference>
<accession>A0A6A6H1G9</accession>
<evidence type="ECO:0000313" key="2">
    <source>
        <dbReference type="EMBL" id="KAF2231729.1"/>
    </source>
</evidence>
<keyword evidence="3" id="KW-1185">Reference proteome</keyword>
<evidence type="ECO:0000313" key="3">
    <source>
        <dbReference type="Proteomes" id="UP000800092"/>
    </source>
</evidence>
<gene>
    <name evidence="2" type="ORF">EV356DRAFT_518279</name>
</gene>
<feature type="region of interest" description="Disordered" evidence="1">
    <location>
        <begin position="64"/>
        <end position="151"/>
    </location>
</feature>
<name>A0A6A6H1G9_VIRVR</name>
<organism evidence="2 3">
    <name type="scientific">Viridothelium virens</name>
    <name type="common">Speckled blister lichen</name>
    <name type="synonym">Trypethelium virens</name>
    <dbReference type="NCBI Taxonomy" id="1048519"/>
    <lineage>
        <taxon>Eukaryota</taxon>
        <taxon>Fungi</taxon>
        <taxon>Dikarya</taxon>
        <taxon>Ascomycota</taxon>
        <taxon>Pezizomycotina</taxon>
        <taxon>Dothideomycetes</taxon>
        <taxon>Dothideomycetes incertae sedis</taxon>
        <taxon>Trypetheliales</taxon>
        <taxon>Trypetheliaceae</taxon>
        <taxon>Viridothelium</taxon>
    </lineage>
</organism>
<sequence length="197" mass="21657">MKKLEQRLNVMISDSRGGPVGVFDKAFNRIVEILPQVCSKYTNSNKCTTKGKEKMLDIMKDWKKHEQAIQQQRAKQNHSKPNAGESRKGESSQKASGASEPMDGKIVPQAVQPSASGGTNSAAGTPDQKQGRKSGGAVGEPQGCCSSNQAESADSFIGDNVFEDSFQFEWKMISFRGIRMTLATPLRDRQLFEGRER</sequence>
<protein>
    <submittedName>
        <fullName evidence="2">Uncharacterized protein</fullName>
    </submittedName>
</protein>
<dbReference type="EMBL" id="ML991823">
    <property type="protein sequence ID" value="KAF2231729.1"/>
    <property type="molecule type" value="Genomic_DNA"/>
</dbReference>